<dbReference type="Proteomes" id="UP000264217">
    <property type="component" value="Unassembled WGS sequence"/>
</dbReference>
<evidence type="ECO:0000313" key="3">
    <source>
        <dbReference type="Proteomes" id="UP000264217"/>
    </source>
</evidence>
<keyword evidence="1" id="KW-0812">Transmembrane</keyword>
<keyword evidence="1" id="KW-1133">Transmembrane helix</keyword>
<gene>
    <name evidence="2" type="ORF">D0C36_02515</name>
</gene>
<evidence type="ECO:0000313" key="2">
    <source>
        <dbReference type="EMBL" id="RFZ94444.1"/>
    </source>
</evidence>
<keyword evidence="3" id="KW-1185">Reference proteome</keyword>
<sequence>MSWNDFVYKMQDLHLRKVFFLVALIVAVVLFILKYWLFPQINRREDIVHRTIRRTIDISIMIVFAIIAVGAAAFWLSGND</sequence>
<organism evidence="2 3">
    <name type="scientific">Mucilaginibacter conchicola</name>
    <dbReference type="NCBI Taxonomy" id="2303333"/>
    <lineage>
        <taxon>Bacteria</taxon>
        <taxon>Pseudomonadati</taxon>
        <taxon>Bacteroidota</taxon>
        <taxon>Sphingobacteriia</taxon>
        <taxon>Sphingobacteriales</taxon>
        <taxon>Sphingobacteriaceae</taxon>
        <taxon>Mucilaginibacter</taxon>
    </lineage>
</organism>
<dbReference type="AlphaFoldDB" id="A0A372NX19"/>
<accession>A0A372NX19</accession>
<feature type="transmembrane region" description="Helical" evidence="1">
    <location>
        <begin position="58"/>
        <end position="77"/>
    </location>
</feature>
<name>A0A372NX19_9SPHI</name>
<comment type="caution">
    <text evidence="2">The sequence shown here is derived from an EMBL/GenBank/DDBJ whole genome shotgun (WGS) entry which is preliminary data.</text>
</comment>
<feature type="transmembrane region" description="Helical" evidence="1">
    <location>
        <begin position="18"/>
        <end position="37"/>
    </location>
</feature>
<keyword evidence="1" id="KW-0472">Membrane</keyword>
<proteinExistence type="predicted"/>
<protein>
    <submittedName>
        <fullName evidence="2">Uncharacterized protein</fullName>
    </submittedName>
</protein>
<dbReference type="EMBL" id="QWDC01000001">
    <property type="protein sequence ID" value="RFZ94444.1"/>
    <property type="molecule type" value="Genomic_DNA"/>
</dbReference>
<reference evidence="2 3" key="1">
    <citation type="submission" date="2018-08" db="EMBL/GenBank/DDBJ databases">
        <title>Mucilaginibacter sp. MYSH2.</title>
        <authorList>
            <person name="Seo T."/>
        </authorList>
    </citation>
    <scope>NUCLEOTIDE SEQUENCE [LARGE SCALE GENOMIC DNA]</scope>
    <source>
        <strain evidence="2 3">MYSH2</strain>
    </source>
</reference>
<evidence type="ECO:0000256" key="1">
    <source>
        <dbReference type="SAM" id="Phobius"/>
    </source>
</evidence>
<dbReference type="RefSeq" id="WP_117390007.1">
    <property type="nucleotide sequence ID" value="NZ_QWDC01000001.1"/>
</dbReference>